<comment type="caution">
    <text evidence="2">The sequence shown here is derived from an EMBL/GenBank/DDBJ whole genome shotgun (WGS) entry which is preliminary data.</text>
</comment>
<reference evidence="2 3" key="1">
    <citation type="submission" date="2024-05" db="EMBL/GenBank/DDBJ databases">
        <title>The nuclear and mitochondrial genome assemblies of Tetragonisca angustula (Apidae: Meliponini), a tiny yet remarkable pollinator in the Neotropics.</title>
        <authorList>
            <person name="Ferrari R."/>
            <person name="Ricardo P.C."/>
            <person name="Dias F.C."/>
            <person name="Araujo N.S."/>
            <person name="Soares D.O."/>
            <person name="Zhou Q.-S."/>
            <person name="Zhu C.-D."/>
            <person name="Coutinho L."/>
            <person name="Airas M.C."/>
            <person name="Batista T.M."/>
        </authorList>
    </citation>
    <scope>NUCLEOTIDE SEQUENCE [LARGE SCALE GENOMIC DNA]</scope>
    <source>
        <strain evidence="2">ASF017062</strain>
        <tissue evidence="2">Abdomen</tissue>
    </source>
</reference>
<organism evidence="2 3">
    <name type="scientific">Tetragonisca angustula</name>
    <dbReference type="NCBI Taxonomy" id="166442"/>
    <lineage>
        <taxon>Eukaryota</taxon>
        <taxon>Metazoa</taxon>
        <taxon>Ecdysozoa</taxon>
        <taxon>Arthropoda</taxon>
        <taxon>Hexapoda</taxon>
        <taxon>Insecta</taxon>
        <taxon>Pterygota</taxon>
        <taxon>Neoptera</taxon>
        <taxon>Endopterygota</taxon>
        <taxon>Hymenoptera</taxon>
        <taxon>Apocrita</taxon>
        <taxon>Aculeata</taxon>
        <taxon>Apoidea</taxon>
        <taxon>Anthophila</taxon>
        <taxon>Apidae</taxon>
        <taxon>Tetragonisca</taxon>
    </lineage>
</organism>
<gene>
    <name evidence="2" type="ORF">QLX08_004058</name>
</gene>
<name>A0AAW1A670_9HYME</name>
<feature type="region of interest" description="Disordered" evidence="1">
    <location>
        <begin position="102"/>
        <end position="131"/>
    </location>
</feature>
<evidence type="ECO:0000313" key="3">
    <source>
        <dbReference type="Proteomes" id="UP001432146"/>
    </source>
</evidence>
<proteinExistence type="predicted"/>
<evidence type="ECO:0000313" key="2">
    <source>
        <dbReference type="EMBL" id="KAK9304632.1"/>
    </source>
</evidence>
<protein>
    <submittedName>
        <fullName evidence="2">Uncharacterized protein</fullName>
    </submittedName>
</protein>
<dbReference type="AlphaFoldDB" id="A0AAW1A670"/>
<accession>A0AAW1A670</accession>
<feature type="compositionally biased region" description="Polar residues" evidence="1">
    <location>
        <begin position="105"/>
        <end position="121"/>
    </location>
</feature>
<evidence type="ECO:0000256" key="1">
    <source>
        <dbReference type="SAM" id="MobiDB-lite"/>
    </source>
</evidence>
<dbReference type="EMBL" id="JAWNGG020000061">
    <property type="protein sequence ID" value="KAK9304632.1"/>
    <property type="molecule type" value="Genomic_DNA"/>
</dbReference>
<sequence length="151" mass="16655">MILLDEAKPSNEPVNSHGLSTDGLVFERKKRKTRIDENNRAGIKRSERTAQGFDVNQLRAIGVGKSSGLQTPACSLLAAYKALLHPRDHSKIITTEANRIREEAANTSPRTAVSYTCQRGNPSPKPKQPAAAFRISRFARCVQLSRLSNDD</sequence>
<keyword evidence="3" id="KW-1185">Reference proteome</keyword>
<dbReference type="Proteomes" id="UP001432146">
    <property type="component" value="Unassembled WGS sequence"/>
</dbReference>
<feature type="region of interest" description="Disordered" evidence="1">
    <location>
        <begin position="1"/>
        <end position="23"/>
    </location>
</feature>